<gene>
    <name evidence="1" type="ORF">PACLA_8A056096</name>
</gene>
<accession>A0A7D9ILA0</accession>
<sequence>MKQETTMDVIDEFNPQEWEISSENEVEGFEDFNLFRRKLSRAPMAANNNSGEYFYCVQDSTDKVRRVVLSGCKGAKDPLSGVANCRLKLDENKGRVIGIQLDSQIIVKKQKS</sequence>
<evidence type="ECO:0000313" key="1">
    <source>
        <dbReference type="EMBL" id="CAB4008304.1"/>
    </source>
</evidence>
<reference evidence="1" key="1">
    <citation type="submission" date="2020-04" db="EMBL/GenBank/DDBJ databases">
        <authorList>
            <person name="Alioto T."/>
            <person name="Alioto T."/>
            <person name="Gomez Garrido J."/>
        </authorList>
    </citation>
    <scope>NUCLEOTIDE SEQUENCE</scope>
    <source>
        <strain evidence="1">A484AB</strain>
    </source>
</reference>
<proteinExistence type="predicted"/>
<organism evidence="1 2">
    <name type="scientific">Paramuricea clavata</name>
    <name type="common">Red gorgonian</name>
    <name type="synonym">Violescent sea-whip</name>
    <dbReference type="NCBI Taxonomy" id="317549"/>
    <lineage>
        <taxon>Eukaryota</taxon>
        <taxon>Metazoa</taxon>
        <taxon>Cnidaria</taxon>
        <taxon>Anthozoa</taxon>
        <taxon>Octocorallia</taxon>
        <taxon>Malacalcyonacea</taxon>
        <taxon>Plexauridae</taxon>
        <taxon>Paramuricea</taxon>
    </lineage>
</organism>
<dbReference type="Proteomes" id="UP001152795">
    <property type="component" value="Unassembled WGS sequence"/>
</dbReference>
<dbReference type="EMBL" id="CACRXK020006083">
    <property type="protein sequence ID" value="CAB4008304.1"/>
    <property type="molecule type" value="Genomic_DNA"/>
</dbReference>
<dbReference type="AlphaFoldDB" id="A0A7D9ILA0"/>
<name>A0A7D9ILA0_PARCT</name>
<comment type="caution">
    <text evidence="1">The sequence shown here is derived from an EMBL/GenBank/DDBJ whole genome shotgun (WGS) entry which is preliminary data.</text>
</comment>
<evidence type="ECO:0000313" key="2">
    <source>
        <dbReference type="Proteomes" id="UP001152795"/>
    </source>
</evidence>
<protein>
    <submittedName>
        <fullName evidence="1">Uncharacterized protein</fullName>
    </submittedName>
</protein>
<keyword evidence="2" id="KW-1185">Reference proteome</keyword>